<dbReference type="NCBIfam" id="TIGR01735">
    <property type="entry name" value="FGAM_synt"/>
    <property type="match status" value="1"/>
</dbReference>
<dbReference type="Gene3D" id="3.90.650.10">
    <property type="entry name" value="PurM-like C-terminal domain"/>
    <property type="match status" value="2"/>
</dbReference>
<evidence type="ECO:0000259" key="21">
    <source>
        <dbReference type="Pfam" id="PF22689"/>
    </source>
</evidence>
<evidence type="ECO:0000256" key="4">
    <source>
        <dbReference type="ARBA" id="ARBA00012747"/>
    </source>
</evidence>
<dbReference type="SUPFAM" id="SSF56042">
    <property type="entry name" value="PurM C-terminal domain-like"/>
    <property type="match status" value="2"/>
</dbReference>
<dbReference type="InterPro" id="IPR041609">
    <property type="entry name" value="PurL_linker"/>
</dbReference>
<evidence type="ECO:0000256" key="10">
    <source>
        <dbReference type="ARBA" id="ARBA00022840"/>
    </source>
</evidence>
<dbReference type="InterPro" id="IPR036604">
    <property type="entry name" value="PurS-like_sf"/>
</dbReference>
<dbReference type="Pfam" id="PF13507">
    <property type="entry name" value="GATase_5"/>
    <property type="match status" value="1"/>
</dbReference>
<evidence type="ECO:0000256" key="15">
    <source>
        <dbReference type="ARBA" id="ARBA00052585"/>
    </source>
</evidence>
<dbReference type="FunFam" id="3.30.1330.10:FF:000005">
    <property type="entry name" value="Phosphoribosylformylglycinamidine synthase"/>
    <property type="match status" value="1"/>
</dbReference>
<keyword evidence="12" id="KW-0315">Glutamine amidotransferase</keyword>
<sequence>MDQYLTCLGSSALSDFRRRLLADRLGVNEVRARYVHYVALRGKEGNGEAPNYNRQALDQLLSYGEQSFEEDAADDEFVTTLFVTPRVNTISPWSSKATSVAQVCGFGNAIRRVERGTMFTLVSKKEYNTDEAARLLHDQMTETISTHVPDLEAMFAEGVPAPAKVISLFENDSDPYKALQEANRSLGLALDDSEIEYLIDSYRSLNRSPYDTELFMFAQVNSEHCRHKQFNASWTIDGIKKPYSLFQMIRNTHEMHPDHVVSAYSDNAAVLEGTGGSFWGPSNFTGDWRHTTEIVHYLAKVETHNHPTAVSPFPGAATGSGGEIRDEGAVGRGSKPKAGLCGFSVSNLLIPGFEQPWERDEGKPKHIASALDIMLEAPIGSAAFNNEFGRPCITGYFRTLLTKVPVGNDKIELRGYHKPIMIAGGVGTVRPQHALKDRSIVEPGSYIIVLGGPAMLIGLGGGAASSQSSGQGSEALDFASVQRGNAEVQRRAQEVIDACRAMGPDNPIKFIHDVGAGGLSNALPELVHDAGLAGATFELREIDNADRGMSPMQIWCCEAQERYVINVSTDGMNTFKLAANRERCGFSIVGKGHDEQRLILLDRESKEFPKPIDLPMSILFGKAPKISRTVESRRLTLPAFDSSLATYMSKASRGILDEAVHRVLALPAVGSKSFLITIGDRTVGGLTARDQMVGPWQTPVADCGVTATSLTLGIKTGEAMAMGERPTIALMSPAASARMSVAEALMNIAAAHLHNGLERICLSANWMAASKHPGEGAALYEAVEAIGMKLCPELGISIPVGKDSMSMKTSWTDTESNEAKEVTAPLSLIISAFALVSDIRRTWTPTLRRPEEVGETVLLFVDLAEGRKNLGGSALTQVFGDQIGNSVPDVHNVQLLKDYFDAIDQLHEFGIVLAYHDRSDGGLFTTLVEMMFAGRCGMCIMLDDLCRSADTANIVETLFNEELGAVFQVRKKDEINFHRAFATCGPPSGLIKKIGSVPKASDQDLTIYRGATLVYQANRSVLQQRWSATSHQMQRLRDNPKCADDEYASILDSSDPGLSYNLTFKPSANVIPFMTSLSNRWSRPRVAILREQGVNGHAEMAFAFDAAGFSAVDVHMTDILSGRVSLAAFKGLAACGGFSFGDTLGAGQGWAKSVLLHPETRAQFSEFFTRKDTFALGVCNGCQFLSRLKELIPGAHNWPTFARNISEQYEARVCMVEVLDNSRAPSVFLHGMAGTTMPIVTAHGEGRASFATEPQTDAAEQLLAHNQVSIRYVDNYLKPTEQYPANPNGSPLGIAGVRSPDGRVLALMPHVERTILSGVSSWVPDEKTEEWGQMGPWIRIFQSARRWVG</sequence>
<dbReference type="Proteomes" id="UP001166286">
    <property type="component" value="Unassembled WGS sequence"/>
</dbReference>
<dbReference type="SUPFAM" id="SSF55326">
    <property type="entry name" value="PurM N-terminal domain-like"/>
    <property type="match status" value="2"/>
</dbReference>
<evidence type="ECO:0000256" key="7">
    <source>
        <dbReference type="ARBA" id="ARBA00022723"/>
    </source>
</evidence>
<keyword evidence="11" id="KW-0460">Magnesium</keyword>
<dbReference type="SUPFAM" id="SSF52317">
    <property type="entry name" value="Class I glutamine amidotransferase-like"/>
    <property type="match status" value="1"/>
</dbReference>
<dbReference type="CDD" id="cd02204">
    <property type="entry name" value="PurL_repeat2"/>
    <property type="match status" value="1"/>
</dbReference>
<dbReference type="InterPro" id="IPR040707">
    <property type="entry name" value="FGAR-AT_N"/>
</dbReference>
<comment type="pathway">
    <text evidence="2">Purine metabolism; IMP biosynthesis via de novo pathway; 5-amino-1-(5-phospho-D-ribosyl)imidazole from N(2)-formyl-N(1)-(5-phospho-D-ribosyl)glycinamide: step 1/2.</text>
</comment>
<comment type="caution">
    <text evidence="22">The sequence shown here is derived from an EMBL/GenBank/DDBJ whole genome shotgun (WGS) entry which is preliminary data.</text>
</comment>
<dbReference type="InterPro" id="IPR029062">
    <property type="entry name" value="Class_I_gatase-like"/>
</dbReference>
<reference evidence="22" key="1">
    <citation type="submission" date="2023-03" db="EMBL/GenBank/DDBJ databases">
        <title>Complete genome of Cladonia borealis.</title>
        <authorList>
            <person name="Park H."/>
        </authorList>
    </citation>
    <scope>NUCLEOTIDE SEQUENCE</scope>
    <source>
        <strain evidence="22">ANT050790</strain>
    </source>
</reference>
<dbReference type="Pfam" id="PF18072">
    <property type="entry name" value="FGAR-AT_linker"/>
    <property type="match status" value="1"/>
</dbReference>
<dbReference type="InterPro" id="IPR010073">
    <property type="entry name" value="PurL_large"/>
</dbReference>
<evidence type="ECO:0000256" key="3">
    <source>
        <dbReference type="ARBA" id="ARBA00008608"/>
    </source>
</evidence>
<feature type="domain" description="Phosphoribosylformylglycinamidine synthase linker" evidence="19">
    <location>
        <begin position="179"/>
        <end position="228"/>
    </location>
</feature>
<comment type="function">
    <text evidence="16">Phosphoribosylformylglycinamidine synthase involved in the purines biosynthetic pathway. Catalyzes the ATP-dependent conversion of formylglycinamide ribonucleotide (FGAR) and glutamine to yield formylglycinamidine ribonucleotide (FGAM) and glutamate.</text>
</comment>
<feature type="domain" description="Phosphoribosylformylglycinamidine synthase N-terminal" evidence="20">
    <location>
        <begin position="34"/>
        <end position="155"/>
    </location>
</feature>
<name>A0AA39V410_9LECA</name>
<dbReference type="SMART" id="SM01211">
    <property type="entry name" value="GATase_5"/>
    <property type="match status" value="1"/>
</dbReference>
<evidence type="ECO:0000256" key="8">
    <source>
        <dbReference type="ARBA" id="ARBA00022741"/>
    </source>
</evidence>
<dbReference type="Pfam" id="PF18076">
    <property type="entry name" value="FGAR-AT_N"/>
    <property type="match status" value="1"/>
</dbReference>
<dbReference type="InterPro" id="IPR036921">
    <property type="entry name" value="PurM-like_N_sf"/>
</dbReference>
<keyword evidence="9" id="KW-0658">Purine biosynthesis</keyword>
<dbReference type="GO" id="GO:0046872">
    <property type="term" value="F:metal ion binding"/>
    <property type="evidence" value="ECO:0007669"/>
    <property type="project" value="UniProtKB-KW"/>
</dbReference>
<evidence type="ECO:0000256" key="1">
    <source>
        <dbReference type="ARBA" id="ARBA00004496"/>
    </source>
</evidence>
<keyword evidence="23" id="KW-1185">Reference proteome</keyword>
<dbReference type="FunFam" id="3.40.50.880:FF:000008">
    <property type="entry name" value="Phosphoribosylformylglycinamidine synthase"/>
    <property type="match status" value="1"/>
</dbReference>
<feature type="domain" description="PurM-like C-terminal" evidence="18">
    <location>
        <begin position="442"/>
        <end position="599"/>
    </location>
</feature>
<evidence type="ECO:0000313" key="23">
    <source>
        <dbReference type="Proteomes" id="UP001166286"/>
    </source>
</evidence>
<comment type="subcellular location">
    <subcellularLocation>
        <location evidence="1">Cytoplasm</location>
    </subcellularLocation>
</comment>
<evidence type="ECO:0000259" key="18">
    <source>
        <dbReference type="Pfam" id="PF02769"/>
    </source>
</evidence>
<dbReference type="EC" id="6.3.5.3" evidence="4"/>
<dbReference type="FunFam" id="3.30.1330.10:FF:000002">
    <property type="entry name" value="Phosphoribosylformylglycinamidine synthase"/>
    <property type="match status" value="1"/>
</dbReference>
<dbReference type="CDD" id="cd01740">
    <property type="entry name" value="GATase1_FGAR_AT"/>
    <property type="match status" value="1"/>
</dbReference>
<keyword evidence="6" id="KW-0436">Ligase</keyword>
<evidence type="ECO:0000256" key="16">
    <source>
        <dbReference type="ARBA" id="ARBA00057317"/>
    </source>
</evidence>
<dbReference type="InterPro" id="IPR055181">
    <property type="entry name" value="FGAR-AT_PurM_N-like"/>
</dbReference>
<evidence type="ECO:0000256" key="9">
    <source>
        <dbReference type="ARBA" id="ARBA00022755"/>
    </source>
</evidence>
<dbReference type="NCBIfam" id="NF003672">
    <property type="entry name" value="PRK05297.1"/>
    <property type="match status" value="1"/>
</dbReference>
<evidence type="ECO:0000256" key="14">
    <source>
        <dbReference type="ARBA" id="ARBA00032632"/>
    </source>
</evidence>
<evidence type="ECO:0000256" key="11">
    <source>
        <dbReference type="ARBA" id="ARBA00022842"/>
    </source>
</evidence>
<dbReference type="EMBL" id="JAFEKC020000015">
    <property type="protein sequence ID" value="KAK0510629.1"/>
    <property type="molecule type" value="Genomic_DNA"/>
</dbReference>
<dbReference type="GO" id="GO:0005524">
    <property type="term" value="F:ATP binding"/>
    <property type="evidence" value="ECO:0007669"/>
    <property type="project" value="UniProtKB-KW"/>
</dbReference>
<evidence type="ECO:0000256" key="2">
    <source>
        <dbReference type="ARBA" id="ARBA00004920"/>
    </source>
</evidence>
<evidence type="ECO:0000259" key="19">
    <source>
        <dbReference type="Pfam" id="PF18072"/>
    </source>
</evidence>
<dbReference type="Pfam" id="PF02769">
    <property type="entry name" value="AIRS_C"/>
    <property type="match status" value="2"/>
</dbReference>
<evidence type="ECO:0000259" key="20">
    <source>
        <dbReference type="Pfam" id="PF18076"/>
    </source>
</evidence>
<dbReference type="Gene3D" id="3.40.50.880">
    <property type="match status" value="1"/>
</dbReference>
<keyword evidence="7" id="KW-0479">Metal-binding</keyword>
<dbReference type="Pfam" id="PF22689">
    <property type="entry name" value="FGAR-AT_PurM_N-like"/>
    <property type="match status" value="1"/>
</dbReference>
<evidence type="ECO:0000256" key="6">
    <source>
        <dbReference type="ARBA" id="ARBA00022598"/>
    </source>
</evidence>
<dbReference type="FunFam" id="3.90.650.10:FF:000005">
    <property type="entry name" value="Phosphoribosylformylglycinamidine synthase"/>
    <property type="match status" value="1"/>
</dbReference>
<evidence type="ECO:0000256" key="5">
    <source>
        <dbReference type="ARBA" id="ARBA00022490"/>
    </source>
</evidence>
<dbReference type="PANTHER" id="PTHR10099">
    <property type="entry name" value="PHOSPHORIBOSYLFORMYLGLYCINAMIDINE SYNTHASE"/>
    <property type="match status" value="1"/>
</dbReference>
<keyword evidence="10" id="KW-0067">ATP-binding</keyword>
<dbReference type="SUPFAM" id="SSF109736">
    <property type="entry name" value="FGAM synthase PurL, linker domain"/>
    <property type="match status" value="1"/>
</dbReference>
<organism evidence="22 23">
    <name type="scientific">Cladonia borealis</name>
    <dbReference type="NCBI Taxonomy" id="184061"/>
    <lineage>
        <taxon>Eukaryota</taxon>
        <taxon>Fungi</taxon>
        <taxon>Dikarya</taxon>
        <taxon>Ascomycota</taxon>
        <taxon>Pezizomycotina</taxon>
        <taxon>Lecanoromycetes</taxon>
        <taxon>OSLEUM clade</taxon>
        <taxon>Lecanoromycetidae</taxon>
        <taxon>Lecanorales</taxon>
        <taxon>Lecanorineae</taxon>
        <taxon>Cladoniaceae</taxon>
        <taxon>Cladonia</taxon>
    </lineage>
</organism>
<dbReference type="Gene3D" id="1.10.8.750">
    <property type="entry name" value="Phosphoribosylformylglycinamidine synthase, linker domain"/>
    <property type="match status" value="1"/>
</dbReference>
<dbReference type="PANTHER" id="PTHR10099:SF1">
    <property type="entry name" value="PHOSPHORIBOSYLFORMYLGLYCINAMIDINE SYNTHASE"/>
    <property type="match status" value="1"/>
</dbReference>
<evidence type="ECO:0000256" key="12">
    <source>
        <dbReference type="ARBA" id="ARBA00022962"/>
    </source>
</evidence>
<dbReference type="HAMAP" id="MF_00419">
    <property type="entry name" value="PurL_1"/>
    <property type="match status" value="1"/>
</dbReference>
<comment type="similarity">
    <text evidence="3">In the N-terminal section; belongs to the FGAMS family.</text>
</comment>
<dbReference type="Gene3D" id="3.30.1330.10">
    <property type="entry name" value="PurM-like, N-terminal domain"/>
    <property type="match status" value="2"/>
</dbReference>
<proteinExistence type="inferred from homology"/>
<feature type="domain" description="FGAR-AT PurM N-terminal-like" evidence="21">
    <location>
        <begin position="671"/>
        <end position="834"/>
    </location>
</feature>
<protein>
    <recommendedName>
        <fullName evidence="17">Phosphoribosylformylglycinamidine synthase</fullName>
        <ecNumber evidence="4">6.3.5.3</ecNumber>
    </recommendedName>
    <alternativeName>
        <fullName evidence="14">Formylglycinamide ribonucleotide amidotransferase</fullName>
    </alternativeName>
    <alternativeName>
        <fullName evidence="13">Formylglycinamide ribotide amidotransferase</fullName>
    </alternativeName>
</protein>
<feature type="domain" description="PurM-like C-terminal" evidence="18">
    <location>
        <begin position="862"/>
        <end position="974"/>
    </location>
</feature>
<dbReference type="FunFam" id="3.90.650.10:FF:000024">
    <property type="entry name" value="Phosphoribosylformylglycinamidine synthase"/>
    <property type="match status" value="1"/>
</dbReference>
<dbReference type="InterPro" id="IPR036676">
    <property type="entry name" value="PurM-like_C_sf"/>
</dbReference>
<gene>
    <name evidence="22" type="ORF">JMJ35_007061</name>
</gene>
<dbReference type="GO" id="GO:0006189">
    <property type="term" value="P:'de novo' IMP biosynthetic process"/>
    <property type="evidence" value="ECO:0007669"/>
    <property type="project" value="InterPro"/>
</dbReference>
<accession>A0AA39V410</accession>
<dbReference type="SUPFAM" id="SSF82697">
    <property type="entry name" value="PurS-like"/>
    <property type="match status" value="1"/>
</dbReference>
<dbReference type="InterPro" id="IPR010918">
    <property type="entry name" value="PurM-like_C_dom"/>
</dbReference>
<keyword evidence="8" id="KW-0547">Nucleotide-binding</keyword>
<dbReference type="PROSITE" id="PS51273">
    <property type="entry name" value="GATASE_TYPE_1"/>
    <property type="match status" value="1"/>
</dbReference>
<evidence type="ECO:0000256" key="17">
    <source>
        <dbReference type="ARBA" id="ARBA00071729"/>
    </source>
</evidence>
<comment type="catalytic activity">
    <reaction evidence="15">
        <text>N(2)-formyl-N(1)-(5-phospho-beta-D-ribosyl)glycinamide + L-glutamine + ATP + H2O = 2-formamido-N(1)-(5-O-phospho-beta-D-ribosyl)acetamidine + L-glutamate + ADP + phosphate + H(+)</text>
        <dbReference type="Rhea" id="RHEA:17129"/>
        <dbReference type="ChEBI" id="CHEBI:15377"/>
        <dbReference type="ChEBI" id="CHEBI:15378"/>
        <dbReference type="ChEBI" id="CHEBI:29985"/>
        <dbReference type="ChEBI" id="CHEBI:30616"/>
        <dbReference type="ChEBI" id="CHEBI:43474"/>
        <dbReference type="ChEBI" id="CHEBI:58359"/>
        <dbReference type="ChEBI" id="CHEBI:147286"/>
        <dbReference type="ChEBI" id="CHEBI:147287"/>
        <dbReference type="ChEBI" id="CHEBI:456216"/>
        <dbReference type="EC" id="6.3.5.3"/>
    </reaction>
</comment>
<evidence type="ECO:0000313" key="22">
    <source>
        <dbReference type="EMBL" id="KAK0510629.1"/>
    </source>
</evidence>
<dbReference type="GO" id="GO:0004642">
    <property type="term" value="F:phosphoribosylformylglycinamidine synthase activity"/>
    <property type="evidence" value="ECO:0007669"/>
    <property type="project" value="UniProtKB-EC"/>
</dbReference>
<evidence type="ECO:0000256" key="13">
    <source>
        <dbReference type="ARBA" id="ARBA00029823"/>
    </source>
</evidence>
<dbReference type="GO" id="GO:0005737">
    <property type="term" value="C:cytoplasm"/>
    <property type="evidence" value="ECO:0007669"/>
    <property type="project" value="UniProtKB-SubCell"/>
</dbReference>
<keyword evidence="5" id="KW-0963">Cytoplasm</keyword>